<name>A0AAE0BLJ4_9CHLO</name>
<dbReference type="Proteomes" id="UP001190700">
    <property type="component" value="Unassembled WGS sequence"/>
</dbReference>
<evidence type="ECO:0000313" key="1">
    <source>
        <dbReference type="EMBL" id="KAK3237867.1"/>
    </source>
</evidence>
<evidence type="ECO:0000313" key="2">
    <source>
        <dbReference type="Proteomes" id="UP001190700"/>
    </source>
</evidence>
<keyword evidence="2" id="KW-1185">Reference proteome</keyword>
<sequence>MPATFFKKRKRVTFEGEEEEARAAGGGRGLLPPLDAARQEQLATLGSPFRMVNEEQLARALRGDLALEDIVRPPGAGSPSSAIPTRGHLAGVNVLVAPVQRLQQEDQGRIKWKDGDLTVVPKSRKCKDMAEWERGFLRIMCEAEARDDLVDFLEWAKSIAADYTFFHFSEFYEHLIRQVLGGPKSKE</sequence>
<organism evidence="1 2">
    <name type="scientific">Cymbomonas tetramitiformis</name>
    <dbReference type="NCBI Taxonomy" id="36881"/>
    <lineage>
        <taxon>Eukaryota</taxon>
        <taxon>Viridiplantae</taxon>
        <taxon>Chlorophyta</taxon>
        <taxon>Pyramimonadophyceae</taxon>
        <taxon>Pyramimonadales</taxon>
        <taxon>Pyramimonadaceae</taxon>
        <taxon>Cymbomonas</taxon>
    </lineage>
</organism>
<proteinExistence type="predicted"/>
<accession>A0AAE0BLJ4</accession>
<dbReference type="AlphaFoldDB" id="A0AAE0BLJ4"/>
<dbReference type="EMBL" id="LGRX02034416">
    <property type="protein sequence ID" value="KAK3237867.1"/>
    <property type="molecule type" value="Genomic_DNA"/>
</dbReference>
<protein>
    <submittedName>
        <fullName evidence="1">Uncharacterized protein</fullName>
    </submittedName>
</protein>
<gene>
    <name evidence="1" type="ORF">CYMTET_52086</name>
</gene>
<comment type="caution">
    <text evidence="1">The sequence shown here is derived from an EMBL/GenBank/DDBJ whole genome shotgun (WGS) entry which is preliminary data.</text>
</comment>
<reference evidence="1 2" key="1">
    <citation type="journal article" date="2015" name="Genome Biol. Evol.">
        <title>Comparative Genomics of a Bacterivorous Green Alga Reveals Evolutionary Causalities and Consequences of Phago-Mixotrophic Mode of Nutrition.</title>
        <authorList>
            <person name="Burns J.A."/>
            <person name="Paasch A."/>
            <person name="Narechania A."/>
            <person name="Kim E."/>
        </authorList>
    </citation>
    <scope>NUCLEOTIDE SEQUENCE [LARGE SCALE GENOMIC DNA]</scope>
    <source>
        <strain evidence="1 2">PLY_AMNH</strain>
    </source>
</reference>